<evidence type="ECO:0000313" key="4">
    <source>
        <dbReference type="Proteomes" id="UP000321635"/>
    </source>
</evidence>
<dbReference type="AlphaFoldDB" id="A0A511XDL8"/>
<dbReference type="Gene3D" id="3.40.50.2000">
    <property type="entry name" value="Glycogen Phosphorylase B"/>
    <property type="match status" value="1"/>
</dbReference>
<dbReference type="STRING" id="1120919.GCA_000429165_02978"/>
<keyword evidence="4" id="KW-1185">Reference proteome</keyword>
<reference evidence="3 4" key="1">
    <citation type="submission" date="2019-07" db="EMBL/GenBank/DDBJ databases">
        <title>Whole genome shotgun sequence of Acetobacter nitrogenifigens NBRC 105050.</title>
        <authorList>
            <person name="Hosoyama A."/>
            <person name="Uohara A."/>
            <person name="Ohji S."/>
            <person name="Ichikawa N."/>
        </authorList>
    </citation>
    <scope>NUCLEOTIDE SEQUENCE [LARGE SCALE GENOMIC DNA]</scope>
    <source>
        <strain evidence="3 4">NBRC 105050</strain>
    </source>
</reference>
<feature type="domain" description="Glycosyl transferase family 1" evidence="2">
    <location>
        <begin position="304"/>
        <end position="422"/>
    </location>
</feature>
<keyword evidence="1" id="KW-0808">Transferase</keyword>
<accession>A0A511XDL8</accession>
<dbReference type="Pfam" id="PF00534">
    <property type="entry name" value="Glycos_transf_1"/>
    <property type="match status" value="1"/>
</dbReference>
<comment type="caution">
    <text evidence="3">The sequence shown here is derived from an EMBL/GenBank/DDBJ whole genome shotgun (WGS) entry which is preliminary data.</text>
</comment>
<dbReference type="OrthoDB" id="9790710at2"/>
<protein>
    <recommendedName>
        <fullName evidence="2">Glycosyl transferase family 1 domain-containing protein</fullName>
    </recommendedName>
</protein>
<dbReference type="PANTHER" id="PTHR46401:SF2">
    <property type="entry name" value="GLYCOSYLTRANSFERASE WBBK-RELATED"/>
    <property type="match status" value="1"/>
</dbReference>
<evidence type="ECO:0000313" key="3">
    <source>
        <dbReference type="EMBL" id="GEN61036.1"/>
    </source>
</evidence>
<gene>
    <name evidence="3" type="ORF">ANI02nite_29200</name>
</gene>
<dbReference type="SUPFAM" id="SSF53756">
    <property type="entry name" value="UDP-Glycosyltransferase/glycogen phosphorylase"/>
    <property type="match status" value="1"/>
</dbReference>
<proteinExistence type="predicted"/>
<dbReference type="GO" id="GO:0016757">
    <property type="term" value="F:glycosyltransferase activity"/>
    <property type="evidence" value="ECO:0007669"/>
    <property type="project" value="InterPro"/>
</dbReference>
<dbReference type="EMBL" id="BJYF01000023">
    <property type="protein sequence ID" value="GEN61036.1"/>
    <property type="molecule type" value="Genomic_DNA"/>
</dbReference>
<organism evidence="3 4">
    <name type="scientific">Acetobacter nitrogenifigens DSM 23921 = NBRC 105050</name>
    <dbReference type="NCBI Taxonomy" id="1120919"/>
    <lineage>
        <taxon>Bacteria</taxon>
        <taxon>Pseudomonadati</taxon>
        <taxon>Pseudomonadota</taxon>
        <taxon>Alphaproteobacteria</taxon>
        <taxon>Acetobacterales</taxon>
        <taxon>Acetobacteraceae</taxon>
        <taxon>Acetobacter</taxon>
    </lineage>
</organism>
<name>A0A511XDL8_9PROT</name>
<dbReference type="CDD" id="cd03809">
    <property type="entry name" value="GT4_MtfB-like"/>
    <property type="match status" value="1"/>
</dbReference>
<dbReference type="InterPro" id="IPR001296">
    <property type="entry name" value="Glyco_trans_1"/>
</dbReference>
<dbReference type="RefSeq" id="WP_084440623.1">
    <property type="nucleotide sequence ID" value="NZ_AUBI01000014.1"/>
</dbReference>
<sequence>MTVQGQPQVDPTSAAISSVASQPTFWIDVEDFFEYARANGRPSGIQRVAFEICLALQSDPALAGRVRFVRHAVSGGDFSPVQWEEIYTLYRRMTAETGPAGVLERDGAGEAAPSRLRRLALKLPTQLRVPLGQTISHSVAAAKSGGALLRAAKGAAARALDEQRAVKGDGDASPAVFSPAQGDVLLVLGAAWSHADYASLLRRRRDQHGMRIGLLIYDLIPLLWPEWCRPGLSRVFRRWHDAVLPECDAVFAISNATRNDIISYASSASLNLRAPVTVIPMGSGFTASSREDGEAVAMAESLGRYVLCVGTIEARKNHALLFRVWRKLLKSHAPETVPKLVFAGSPGWLVDDLMQQIRNSDYLNGHLVIVRGPSDAQIDALYKRSLFTVFPSFYEGWGLPVTESLAHGRPCLISNRASLPEAGGGLVDSFDPDNVSEAFQVIERMIFEPEMLAQAEAVVTRFKPVLWNDAAQRIVTAFA</sequence>
<evidence type="ECO:0000256" key="1">
    <source>
        <dbReference type="ARBA" id="ARBA00022679"/>
    </source>
</evidence>
<evidence type="ECO:0000259" key="2">
    <source>
        <dbReference type="Pfam" id="PF00534"/>
    </source>
</evidence>
<dbReference type="Proteomes" id="UP000321635">
    <property type="component" value="Unassembled WGS sequence"/>
</dbReference>
<dbReference type="PANTHER" id="PTHR46401">
    <property type="entry name" value="GLYCOSYLTRANSFERASE WBBK-RELATED"/>
    <property type="match status" value="1"/>
</dbReference>